<keyword evidence="2 6" id="KW-0472">Membrane</keyword>
<keyword evidence="6" id="KW-0812">Transmembrane</keyword>
<dbReference type="PANTHER" id="PTHR11640:SF31">
    <property type="entry name" value="IRREGULAR CHIASM C-ROUGHEST PROTEIN-RELATED"/>
    <property type="match status" value="1"/>
</dbReference>
<evidence type="ECO:0000256" key="4">
    <source>
        <dbReference type="ARBA" id="ARBA00023180"/>
    </source>
</evidence>
<dbReference type="SMART" id="SM00060">
    <property type="entry name" value="FN3"/>
    <property type="match status" value="1"/>
</dbReference>
<dbReference type="GO" id="GO:0005911">
    <property type="term" value="C:cell-cell junction"/>
    <property type="evidence" value="ECO:0007669"/>
    <property type="project" value="TreeGrafter"/>
</dbReference>
<evidence type="ECO:0000256" key="3">
    <source>
        <dbReference type="ARBA" id="ARBA00023157"/>
    </source>
</evidence>
<dbReference type="GO" id="GO:0005886">
    <property type="term" value="C:plasma membrane"/>
    <property type="evidence" value="ECO:0007669"/>
    <property type="project" value="TreeGrafter"/>
</dbReference>
<evidence type="ECO:0000256" key="1">
    <source>
        <dbReference type="ARBA" id="ARBA00004479"/>
    </source>
</evidence>
<dbReference type="InterPro" id="IPR036179">
    <property type="entry name" value="Ig-like_dom_sf"/>
</dbReference>
<keyword evidence="6" id="KW-1133">Transmembrane helix</keyword>
<dbReference type="InterPro" id="IPR036116">
    <property type="entry name" value="FN3_sf"/>
</dbReference>
<proteinExistence type="predicted"/>
<dbReference type="PANTHER" id="PTHR11640">
    <property type="entry name" value="NEPHRIN"/>
    <property type="match status" value="1"/>
</dbReference>
<organism evidence="8 9">
    <name type="scientific">Mytilus galloprovincialis</name>
    <name type="common">Mediterranean mussel</name>
    <dbReference type="NCBI Taxonomy" id="29158"/>
    <lineage>
        <taxon>Eukaryota</taxon>
        <taxon>Metazoa</taxon>
        <taxon>Spiralia</taxon>
        <taxon>Lophotrochozoa</taxon>
        <taxon>Mollusca</taxon>
        <taxon>Bivalvia</taxon>
        <taxon>Autobranchia</taxon>
        <taxon>Pteriomorphia</taxon>
        <taxon>Mytilida</taxon>
        <taxon>Mytiloidea</taxon>
        <taxon>Mytilidae</taxon>
        <taxon>Mytilinae</taxon>
        <taxon>Mytilus</taxon>
    </lineage>
</organism>
<dbReference type="PROSITE" id="PS50853">
    <property type="entry name" value="FN3"/>
    <property type="match status" value="1"/>
</dbReference>
<dbReference type="InterPro" id="IPR013783">
    <property type="entry name" value="Ig-like_fold"/>
</dbReference>
<comment type="caution">
    <text evidence="8">The sequence shown here is derived from an EMBL/GenBank/DDBJ whole genome shotgun (WGS) entry which is preliminary data.</text>
</comment>
<dbReference type="Proteomes" id="UP000596742">
    <property type="component" value="Unassembled WGS sequence"/>
</dbReference>
<dbReference type="CDD" id="cd00063">
    <property type="entry name" value="FN3"/>
    <property type="match status" value="1"/>
</dbReference>
<evidence type="ECO:0000313" key="8">
    <source>
        <dbReference type="EMBL" id="VDI57358.1"/>
    </source>
</evidence>
<name>A0A8B6G1K4_MYTGA</name>
<evidence type="ECO:0000313" key="9">
    <source>
        <dbReference type="Proteomes" id="UP000596742"/>
    </source>
</evidence>
<dbReference type="InterPro" id="IPR051275">
    <property type="entry name" value="Cell_adhesion_signaling"/>
</dbReference>
<evidence type="ECO:0000256" key="2">
    <source>
        <dbReference type="ARBA" id="ARBA00023136"/>
    </source>
</evidence>
<keyword evidence="4" id="KW-0325">Glycoprotein</keyword>
<reference evidence="8" key="1">
    <citation type="submission" date="2018-11" db="EMBL/GenBank/DDBJ databases">
        <authorList>
            <person name="Alioto T."/>
            <person name="Alioto T."/>
        </authorList>
    </citation>
    <scope>NUCLEOTIDE SEQUENCE</scope>
</reference>
<dbReference type="SUPFAM" id="SSF48726">
    <property type="entry name" value="Immunoglobulin"/>
    <property type="match status" value="1"/>
</dbReference>
<dbReference type="GO" id="GO:0050839">
    <property type="term" value="F:cell adhesion molecule binding"/>
    <property type="evidence" value="ECO:0007669"/>
    <property type="project" value="TreeGrafter"/>
</dbReference>
<comment type="subcellular location">
    <subcellularLocation>
        <location evidence="1">Membrane</location>
        <topology evidence="1">Single-pass type I membrane protein</topology>
    </subcellularLocation>
</comment>
<evidence type="ECO:0000256" key="5">
    <source>
        <dbReference type="ARBA" id="ARBA00023319"/>
    </source>
</evidence>
<dbReference type="AlphaFoldDB" id="A0A8B6G1K4"/>
<dbReference type="InterPro" id="IPR003961">
    <property type="entry name" value="FN3_dom"/>
</dbReference>
<dbReference type="GO" id="GO:0098609">
    <property type="term" value="P:cell-cell adhesion"/>
    <property type="evidence" value="ECO:0007669"/>
    <property type="project" value="TreeGrafter"/>
</dbReference>
<dbReference type="Gene3D" id="2.60.40.10">
    <property type="entry name" value="Immunoglobulins"/>
    <property type="match status" value="2"/>
</dbReference>
<keyword evidence="5" id="KW-0393">Immunoglobulin domain</keyword>
<dbReference type="SUPFAM" id="SSF49265">
    <property type="entry name" value="Fibronectin type III"/>
    <property type="match status" value="1"/>
</dbReference>
<gene>
    <name evidence="8" type="ORF">MGAL_10B066299</name>
</gene>
<keyword evidence="3" id="KW-1015">Disulfide bond</keyword>
<accession>A0A8B6G1K4</accession>
<dbReference type="EMBL" id="UYJE01007723">
    <property type="protein sequence ID" value="VDI57358.1"/>
    <property type="molecule type" value="Genomic_DNA"/>
</dbReference>
<dbReference type="OrthoDB" id="6161934at2759"/>
<sequence length="527" mass="59134">MKNGMKVVRGVEGTKLTIVCTVESGIPATTLVLSLTEFSVLREGKDRITYSFIPTRKDNMQSIVCSAKSTLLDNPLSLEVQLDIQYSPVVEITSKPTKHKLVLLCNPSGNPTTYIFGDWEHLSEFKEHIQNIEGAPDGTLTLLKSNNNKRLHETDGVYKCKASNGIYGTNRHLYQKGTALVYNKETNQETIRTQDFFHDVNVTVSGVKITCQLTLNKAEDFTDYTIKACNEIGCNKLTVKITSENRPETPTNISVIPFEKHLAVSWCPEYNGGFPQTFVVEYKAEDEQVWSRSGPVTGNFEIRMSEILYDINPNTHYYVRVLSKNEIGESNTTNVIILALLSNNEYDVKAILLVLLVDIAVVLVKAVWKAVLIVLMVVIAITLLTALICLRRKVEPVDNQLYLSSVDPDLAHTQNVRNQSVPTARLTSTSQDNQTYQMQLHNDNRANGGRSCTYVNRGVESSVNNRQPPRQICELNYIDITFNEAPTMRVDFIHERLDRTIYSDIDLMAAPVAPLSSSESECDEIDI</sequence>
<evidence type="ECO:0000256" key="6">
    <source>
        <dbReference type="SAM" id="Phobius"/>
    </source>
</evidence>
<evidence type="ECO:0000259" key="7">
    <source>
        <dbReference type="PROSITE" id="PS50853"/>
    </source>
</evidence>
<feature type="domain" description="Fibronectin type-III" evidence="7">
    <location>
        <begin position="246"/>
        <end position="343"/>
    </location>
</feature>
<protein>
    <recommendedName>
        <fullName evidence="7">Fibronectin type-III domain-containing protein</fullName>
    </recommendedName>
</protein>
<keyword evidence="9" id="KW-1185">Reference proteome</keyword>
<feature type="transmembrane region" description="Helical" evidence="6">
    <location>
        <begin position="370"/>
        <end position="390"/>
    </location>
</feature>